<protein>
    <submittedName>
        <fullName evidence="1">RES domain-containing protein</fullName>
    </submittedName>
</protein>
<reference evidence="1 2" key="1">
    <citation type="submission" date="2019-09" db="EMBL/GenBank/DDBJ databases">
        <title>Chitinophaga ginsengihumi sp. nov., isolated from soil of ginseng rhizosphere.</title>
        <authorList>
            <person name="Lee J."/>
        </authorList>
    </citation>
    <scope>NUCLEOTIDE SEQUENCE [LARGE SCALE GENOMIC DNA]</scope>
    <source>
        <strain evidence="1 2">BN140078</strain>
    </source>
</reference>
<gene>
    <name evidence="1" type="ORF">F0L74_21755</name>
</gene>
<organism evidence="1 2">
    <name type="scientific">Chitinophaga agrisoli</name>
    <dbReference type="NCBI Taxonomy" id="2607653"/>
    <lineage>
        <taxon>Bacteria</taxon>
        <taxon>Pseudomonadati</taxon>
        <taxon>Bacteroidota</taxon>
        <taxon>Chitinophagia</taxon>
        <taxon>Chitinophagales</taxon>
        <taxon>Chitinophagaceae</taxon>
        <taxon>Chitinophaga</taxon>
    </lineage>
</organism>
<dbReference type="EMBL" id="VUOC01000004">
    <property type="protein sequence ID" value="KAA2238843.1"/>
    <property type="molecule type" value="Genomic_DNA"/>
</dbReference>
<keyword evidence="2" id="KW-1185">Reference proteome</keyword>
<proteinExistence type="predicted"/>
<dbReference type="AlphaFoldDB" id="A0A5B2VGZ5"/>
<name>A0A5B2VGZ5_9BACT</name>
<sequence length="464" mass="52946">MHCYDFITDEYQYQLKAHAAATTRSGRFEDVLRNYKNLFLAGIGQLNTTAPSAFMSLRLQETPGMSEWFDSLLGLIRTDMANITKIFDEVIDAHQLCLRSKHYLAVLKMQDLLECFDLLQPAGPLKIAAFYRGRAISFTKGQYWKVAEGVDCRTVPPYYHLPFNMRNLCGHHRFSISGVPMLYLGNSIMTVYYELGNRNLDAKNIGISQYGQLINDDGGPDKQRYFDITNDLFDRINNIFSGVLINGDKAVPAFDEAGSHALVKLFRRFILSQLCTFPRASDGPFAEEYLIPQILTEAVKMLQFDGILFPSTEFNRAGEIVIHSEIQDHSFKNNLAVFTEYDGVQNFDRKIGRQFYLQVENFEQINGMDHGEALDNVITLLQQANQMLAVRVAGELSYRTAMLIENIRRKLELYAGLYINGQSYLDTFAGRMEILYMEPYIMASIGKALQQIPVDNDKMSMVER</sequence>
<comment type="caution">
    <text evidence="1">The sequence shown here is derived from an EMBL/GenBank/DDBJ whole genome shotgun (WGS) entry which is preliminary data.</text>
</comment>
<accession>A0A5B2VGZ5</accession>
<dbReference type="Proteomes" id="UP000324611">
    <property type="component" value="Unassembled WGS sequence"/>
</dbReference>
<reference evidence="1 2" key="2">
    <citation type="submission" date="2019-09" db="EMBL/GenBank/DDBJ databases">
        <authorList>
            <person name="Jin C."/>
        </authorList>
    </citation>
    <scope>NUCLEOTIDE SEQUENCE [LARGE SCALE GENOMIC DNA]</scope>
    <source>
        <strain evidence="1 2">BN140078</strain>
    </source>
</reference>
<evidence type="ECO:0000313" key="2">
    <source>
        <dbReference type="Proteomes" id="UP000324611"/>
    </source>
</evidence>
<dbReference type="RefSeq" id="WP_149840022.1">
    <property type="nucleotide sequence ID" value="NZ_VUOC01000004.1"/>
</dbReference>
<evidence type="ECO:0000313" key="1">
    <source>
        <dbReference type="EMBL" id="KAA2238843.1"/>
    </source>
</evidence>